<keyword evidence="3" id="KW-0175">Coiled coil</keyword>
<name>A0A0B0IK92_9BACI</name>
<accession>A0A0B0IK92</accession>
<evidence type="ECO:0000256" key="3">
    <source>
        <dbReference type="SAM" id="Coils"/>
    </source>
</evidence>
<dbReference type="InterPro" id="IPR050259">
    <property type="entry name" value="SDR"/>
</dbReference>
<dbReference type="PRINTS" id="PR00081">
    <property type="entry name" value="GDHRDH"/>
</dbReference>
<dbReference type="SUPFAM" id="SSF51735">
    <property type="entry name" value="NAD(P)-binding Rossmann-fold domains"/>
    <property type="match status" value="1"/>
</dbReference>
<evidence type="ECO:0000313" key="5">
    <source>
        <dbReference type="Proteomes" id="UP000030832"/>
    </source>
</evidence>
<reference evidence="4 5" key="1">
    <citation type="submission" date="2014-09" db="EMBL/GenBank/DDBJ databases">
        <title>Genome sequencing and annotation of Bacillus Okhensis strain Kh10-101T.</title>
        <authorList>
            <person name="Prakash J.S."/>
        </authorList>
    </citation>
    <scope>NUCLEOTIDE SEQUENCE [LARGE SCALE GENOMIC DNA]</scope>
    <source>
        <strain evidence="5">Kh10-101T</strain>
    </source>
</reference>
<comment type="similarity">
    <text evidence="1">Belongs to the short-chain dehydrogenases/reductases (SDR) family.</text>
</comment>
<dbReference type="InterPro" id="IPR020904">
    <property type="entry name" value="Sc_DH/Rdtase_CS"/>
</dbReference>
<dbReference type="eggNOG" id="COG1028">
    <property type="taxonomic scope" value="Bacteria"/>
</dbReference>
<dbReference type="Pfam" id="PF13561">
    <property type="entry name" value="adh_short_C2"/>
    <property type="match status" value="1"/>
</dbReference>
<dbReference type="PANTHER" id="PTHR42879:SF2">
    <property type="entry name" value="3-OXOACYL-[ACYL-CARRIER-PROTEIN] REDUCTASE FABG"/>
    <property type="match status" value="1"/>
</dbReference>
<dbReference type="FunFam" id="3.40.50.720:FF:000084">
    <property type="entry name" value="Short-chain dehydrogenase reductase"/>
    <property type="match status" value="1"/>
</dbReference>
<dbReference type="Gene3D" id="3.40.50.720">
    <property type="entry name" value="NAD(P)-binding Rossmann-like Domain"/>
    <property type="match status" value="1"/>
</dbReference>
<evidence type="ECO:0000313" key="4">
    <source>
        <dbReference type="EMBL" id="KHF41287.1"/>
    </source>
</evidence>
<dbReference type="STRING" id="333138.LQ50_03335"/>
<dbReference type="PANTHER" id="PTHR42879">
    <property type="entry name" value="3-OXOACYL-(ACYL-CARRIER-PROTEIN) REDUCTASE"/>
    <property type="match status" value="1"/>
</dbReference>
<dbReference type="GO" id="GO:0016491">
    <property type="term" value="F:oxidoreductase activity"/>
    <property type="evidence" value="ECO:0007669"/>
    <property type="project" value="UniProtKB-KW"/>
</dbReference>
<organism evidence="4 5">
    <name type="scientific">Halalkalibacter okhensis</name>
    <dbReference type="NCBI Taxonomy" id="333138"/>
    <lineage>
        <taxon>Bacteria</taxon>
        <taxon>Bacillati</taxon>
        <taxon>Bacillota</taxon>
        <taxon>Bacilli</taxon>
        <taxon>Bacillales</taxon>
        <taxon>Bacillaceae</taxon>
        <taxon>Halalkalibacter</taxon>
    </lineage>
</organism>
<dbReference type="PROSITE" id="PS00061">
    <property type="entry name" value="ADH_SHORT"/>
    <property type="match status" value="1"/>
</dbReference>
<gene>
    <name evidence="4" type="ORF">LQ50_03335</name>
</gene>
<feature type="coiled-coil region" evidence="3">
    <location>
        <begin position="41"/>
        <end position="68"/>
    </location>
</feature>
<dbReference type="InterPro" id="IPR002347">
    <property type="entry name" value="SDR_fam"/>
</dbReference>
<evidence type="ECO:0000256" key="1">
    <source>
        <dbReference type="ARBA" id="ARBA00006484"/>
    </source>
</evidence>
<dbReference type="InterPro" id="IPR036291">
    <property type="entry name" value="NAD(P)-bd_dom_sf"/>
</dbReference>
<dbReference type="AlphaFoldDB" id="A0A0B0IK92"/>
<dbReference type="PRINTS" id="PR00080">
    <property type="entry name" value="SDRFAMILY"/>
</dbReference>
<comment type="caution">
    <text evidence="4">The sequence shown here is derived from an EMBL/GenBank/DDBJ whole genome shotgun (WGS) entry which is preliminary data.</text>
</comment>
<dbReference type="NCBIfam" id="NF005559">
    <property type="entry name" value="PRK07231.1"/>
    <property type="match status" value="1"/>
</dbReference>
<dbReference type="OrthoDB" id="9803333at2"/>
<dbReference type="EMBL" id="JRJU01000003">
    <property type="protein sequence ID" value="KHF41287.1"/>
    <property type="molecule type" value="Genomic_DNA"/>
</dbReference>
<dbReference type="GO" id="GO:0008206">
    <property type="term" value="P:bile acid metabolic process"/>
    <property type="evidence" value="ECO:0007669"/>
    <property type="project" value="UniProtKB-ARBA"/>
</dbReference>
<evidence type="ECO:0000256" key="2">
    <source>
        <dbReference type="ARBA" id="ARBA00023002"/>
    </source>
</evidence>
<keyword evidence="5" id="KW-1185">Reference proteome</keyword>
<proteinExistence type="inferred from homology"/>
<protein>
    <submittedName>
        <fullName evidence="4">Short-chain dehydrogenase</fullName>
    </submittedName>
</protein>
<keyword evidence="2" id="KW-0560">Oxidoreductase</keyword>
<sequence length="253" mass="27182">MDLQLTDKVVLVTGGSKGIGYAIAKAFHQEGAKVAIVARGQEALNEAKAQLQDQIVTIQADMTKENEREQVISDVLDTYGTVDILVNNVGGSNGSTTAETDLDLFHEAFELNYFSAVHFSKLVLPYLKEKQSGSIINISSIFGRESGGKVTYNSAKAAMISFTKALADEAIKDGIRVNGVAPGSILHPSGNWQRRLDENPEKINQFVQDEIPAGRFGTADEVANVVTFLASEKASWVVGATLNVDGGQSKSNY</sequence>
<dbReference type="Proteomes" id="UP000030832">
    <property type="component" value="Unassembled WGS sequence"/>
</dbReference>
<dbReference type="RefSeq" id="WP_034626145.1">
    <property type="nucleotide sequence ID" value="NZ_JRJU01000003.1"/>
</dbReference>